<evidence type="ECO:0000313" key="2">
    <source>
        <dbReference type="EMBL" id="CAK9118541.1"/>
    </source>
</evidence>
<evidence type="ECO:0000256" key="1">
    <source>
        <dbReference type="SAM" id="MobiDB-lite"/>
    </source>
</evidence>
<accession>A0ABP0T1G7</accession>
<evidence type="ECO:0000313" key="3">
    <source>
        <dbReference type="Proteomes" id="UP001642484"/>
    </source>
</evidence>
<name>A0ABP0T1G7_9DINO</name>
<feature type="non-terminal residue" evidence="2">
    <location>
        <position position="691"/>
    </location>
</feature>
<feature type="region of interest" description="Disordered" evidence="1">
    <location>
        <begin position="292"/>
        <end position="323"/>
    </location>
</feature>
<reference evidence="2 3" key="1">
    <citation type="submission" date="2024-02" db="EMBL/GenBank/DDBJ databases">
        <authorList>
            <person name="Chen Y."/>
            <person name="Shah S."/>
            <person name="Dougan E. K."/>
            <person name="Thang M."/>
            <person name="Chan C."/>
        </authorList>
    </citation>
    <scope>NUCLEOTIDE SEQUENCE [LARGE SCALE GENOMIC DNA]</scope>
</reference>
<organism evidence="2 3">
    <name type="scientific">Durusdinium trenchii</name>
    <dbReference type="NCBI Taxonomy" id="1381693"/>
    <lineage>
        <taxon>Eukaryota</taxon>
        <taxon>Sar</taxon>
        <taxon>Alveolata</taxon>
        <taxon>Dinophyceae</taxon>
        <taxon>Suessiales</taxon>
        <taxon>Symbiodiniaceae</taxon>
        <taxon>Durusdinium</taxon>
    </lineage>
</organism>
<keyword evidence="3" id="KW-1185">Reference proteome</keyword>
<dbReference type="EMBL" id="CAXAMN010029032">
    <property type="protein sequence ID" value="CAK9118541.1"/>
    <property type="molecule type" value="Genomic_DNA"/>
</dbReference>
<gene>
    <name evidence="2" type="ORF">CCMP2556_LOCUS55604</name>
</gene>
<sequence>MSGNFGASLFARPQVVHGGMDADGLALIDDGLSTVSALLEIKHDVAKGVISDDAVPCNVKAILENGLEMDLMEYTDPLDRSQRIRWQAMRHDQDSSRCRFTTLSQIRAVCEGFFKEAGEQLDETRKAMVQYYGSGKSRTIGRWLISLTLPAEVLALCAQNDNFTNYFIYDNEFFTEGKKKMSLHGMKVALQLLESDQDSGESINPAKFREHYCKPIRAAELWLGKMKRVYGARCDTPLFQRLADFLFTARGRQQVLACVRAATPLEGTSSENPGVPDCRKVMELLKSTGDAVSAGAESTQVNPQEAEVPAPPTEPEAAAGAGESSLEETLFTTLCETNAKKGIKWSDEDSAFQEILASANMDMDEVTIFRTMSSFKDRLKEVPVSSKGRPLVFADFPTSKMKVLASYLDECKSFLAPWQSWSLIIHVGPRLQVLSTAASKVTELWPDLQHWAIQLNAGTHQTSARPNYCIYLERGAASSTAIPTFVKCLRLRSPVPEGLGKTCGDTNCPHNRSEEDKFADDAEVDLFDPQADEADEDDAMEEVAIEQLHSSSGKRGKAVPLWPFSYNSKFYSAIFQEVGRIESVLCVLYLGSSAHPSALVAARSFNKLTLALLDRPSEHSCYHGRRLLLEIFFRKHFRIHQSKAGAKRMAPKQELQFIEVADGSYRDSAIQVFDVPAVEADPFSGVDLMPA</sequence>
<comment type="caution">
    <text evidence="2">The sequence shown here is derived from an EMBL/GenBank/DDBJ whole genome shotgun (WGS) entry which is preliminary data.</text>
</comment>
<proteinExistence type="predicted"/>
<protein>
    <submittedName>
        <fullName evidence="2">Uncharacterized protein</fullName>
    </submittedName>
</protein>
<dbReference type="Proteomes" id="UP001642484">
    <property type="component" value="Unassembled WGS sequence"/>
</dbReference>